<proteinExistence type="predicted"/>
<protein>
    <recommendedName>
        <fullName evidence="2">DUF4394 domain-containing protein</fullName>
    </recommendedName>
</protein>
<organism evidence="3 4">
    <name type="scientific">Haliscomenobacter hydrossis (strain ATCC 27775 / DSM 1100 / LMG 10767 / O)</name>
    <dbReference type="NCBI Taxonomy" id="760192"/>
    <lineage>
        <taxon>Bacteria</taxon>
        <taxon>Pseudomonadati</taxon>
        <taxon>Bacteroidota</taxon>
        <taxon>Saprospiria</taxon>
        <taxon>Saprospirales</taxon>
        <taxon>Haliscomenobacteraceae</taxon>
        <taxon>Haliscomenobacter</taxon>
    </lineage>
</organism>
<dbReference type="InterPro" id="IPR025507">
    <property type="entry name" value="DUF4394"/>
</dbReference>
<dbReference type="PROSITE" id="PS51257">
    <property type="entry name" value="PROKAR_LIPOPROTEIN"/>
    <property type="match status" value="1"/>
</dbReference>
<evidence type="ECO:0000256" key="1">
    <source>
        <dbReference type="SAM" id="SignalP"/>
    </source>
</evidence>
<accession>F4L6X1</accession>
<gene>
    <name evidence="3" type="ordered locus">Halhy_4078</name>
</gene>
<dbReference type="KEGG" id="hhy:Halhy_4078"/>
<feature type="chain" id="PRO_5003312613" description="DUF4394 domain-containing protein" evidence="1">
    <location>
        <begin position="23"/>
        <end position="522"/>
    </location>
</feature>
<dbReference type="HOGENOM" id="CLU_036386_0_0_10"/>
<reference evidence="3 4" key="1">
    <citation type="journal article" date="2011" name="Stand. Genomic Sci.">
        <title>Complete genome sequence of Haliscomenobacter hydrossis type strain (O).</title>
        <authorList>
            <consortium name="US DOE Joint Genome Institute (JGI-PGF)"/>
            <person name="Daligault H."/>
            <person name="Lapidus A."/>
            <person name="Zeytun A."/>
            <person name="Nolan M."/>
            <person name="Lucas S."/>
            <person name="Del Rio T.G."/>
            <person name="Tice H."/>
            <person name="Cheng J.F."/>
            <person name="Tapia R."/>
            <person name="Han C."/>
            <person name="Goodwin L."/>
            <person name="Pitluck S."/>
            <person name="Liolios K."/>
            <person name="Pagani I."/>
            <person name="Ivanova N."/>
            <person name="Huntemann M."/>
            <person name="Mavromatis K."/>
            <person name="Mikhailova N."/>
            <person name="Pati A."/>
            <person name="Chen A."/>
            <person name="Palaniappan K."/>
            <person name="Land M."/>
            <person name="Hauser L."/>
            <person name="Brambilla E.M."/>
            <person name="Rohde M."/>
            <person name="Verbarg S."/>
            <person name="Goker M."/>
            <person name="Bristow J."/>
            <person name="Eisen J.A."/>
            <person name="Markowitz V."/>
            <person name="Hugenholtz P."/>
            <person name="Kyrpides N.C."/>
            <person name="Klenk H.P."/>
            <person name="Woyke T."/>
        </authorList>
    </citation>
    <scope>NUCLEOTIDE SEQUENCE [LARGE SCALE GENOMIC DNA]</scope>
    <source>
        <strain evidence="4">ATCC 27775 / DSM 1100 / LMG 10767 / O</strain>
    </source>
</reference>
<name>F4L6X1_HALH1</name>
<dbReference type="eggNOG" id="COG3386">
    <property type="taxonomic scope" value="Bacteria"/>
</dbReference>
<dbReference type="Proteomes" id="UP000008461">
    <property type="component" value="Chromosome"/>
</dbReference>
<dbReference type="AlphaFoldDB" id="F4L6X1"/>
<evidence type="ECO:0000313" key="4">
    <source>
        <dbReference type="Proteomes" id="UP000008461"/>
    </source>
</evidence>
<dbReference type="SUPFAM" id="SSF82171">
    <property type="entry name" value="DPP6 N-terminal domain-like"/>
    <property type="match status" value="1"/>
</dbReference>
<dbReference type="Pfam" id="PF14339">
    <property type="entry name" value="DUF4394"/>
    <property type="match status" value="2"/>
</dbReference>
<dbReference type="RefSeq" id="WP_013766464.1">
    <property type="nucleotide sequence ID" value="NC_015510.1"/>
</dbReference>
<feature type="signal peptide" evidence="1">
    <location>
        <begin position="1"/>
        <end position="22"/>
    </location>
</feature>
<sequence>MLPNQIKLGTALLLSGMLTFFACTKEQDVLSSDGTVLSSLEIKKFYQDLYAKDVNVFALLDSNMLVQYAAIQTLSEEKTVAITGLQSSEKILAIDFRPASGQLYGVSNQSRMYIINQNTGVAVAVSTTPFTPAISGTQVGFDFNPTVDRIRLVTNTGQNLRLHPETGAVVFTDGNLNPGTPGIAAVAYTNSFAGATSTTLYDIDVASDKLFIQNPPNNGTLVEVGSLGIDLVGEGGFDISPKNDVALAVFSANGTGDDTPGFYRIDLKTGLAMNVGKAKKNVIDLALPTTLVAYSISGGTNLFIFNPQAAGSRIIKPITGLQSGETVLGVDMRPATGQLYALGSTSRIYTINTANGAATAVGTGFTPALSGTQFGFDFNPTVDRIRVVSNTGQNLRLHPTLGTAVFTDGALNPGSPAVDAVAYTNNFAGATTTTLYNLDFETNSLYIQAPPNDGKLTLVGGLGVNIGSGNGFDIGGTTGKAYAILKTGTVASLYSINLTTGKAIRLIGISTDTNGFALGNGF</sequence>
<keyword evidence="1" id="KW-0732">Signal</keyword>
<reference key="2">
    <citation type="submission" date="2011-04" db="EMBL/GenBank/DDBJ databases">
        <title>Complete sequence of chromosome of Haliscomenobacter hydrossis DSM 1100.</title>
        <authorList>
            <consortium name="US DOE Joint Genome Institute (JGI-PGF)"/>
            <person name="Lucas S."/>
            <person name="Han J."/>
            <person name="Lapidus A."/>
            <person name="Bruce D."/>
            <person name="Goodwin L."/>
            <person name="Pitluck S."/>
            <person name="Peters L."/>
            <person name="Kyrpides N."/>
            <person name="Mavromatis K."/>
            <person name="Ivanova N."/>
            <person name="Ovchinnikova G."/>
            <person name="Pagani I."/>
            <person name="Daligault H."/>
            <person name="Detter J.C."/>
            <person name="Han C."/>
            <person name="Land M."/>
            <person name="Hauser L."/>
            <person name="Markowitz V."/>
            <person name="Cheng J.-F."/>
            <person name="Hugenholtz P."/>
            <person name="Woyke T."/>
            <person name="Wu D."/>
            <person name="Verbarg S."/>
            <person name="Frueling A."/>
            <person name="Brambilla E."/>
            <person name="Klenk H.-P."/>
            <person name="Eisen J.A."/>
        </authorList>
    </citation>
    <scope>NUCLEOTIDE SEQUENCE</scope>
    <source>
        <strain>DSM 1100</strain>
    </source>
</reference>
<feature type="domain" description="DUF4394" evidence="2">
    <location>
        <begin position="65"/>
        <end position="286"/>
    </location>
</feature>
<evidence type="ECO:0000259" key="2">
    <source>
        <dbReference type="Pfam" id="PF14339"/>
    </source>
</evidence>
<dbReference type="STRING" id="760192.Halhy_4078"/>
<feature type="domain" description="DUF4394" evidence="2">
    <location>
        <begin position="302"/>
        <end position="512"/>
    </location>
</feature>
<dbReference type="EMBL" id="CP002691">
    <property type="protein sequence ID" value="AEE51926.1"/>
    <property type="molecule type" value="Genomic_DNA"/>
</dbReference>
<keyword evidence="4" id="KW-1185">Reference proteome</keyword>
<evidence type="ECO:0000313" key="3">
    <source>
        <dbReference type="EMBL" id="AEE51926.1"/>
    </source>
</evidence>